<feature type="region of interest" description="Disordered" evidence="1">
    <location>
        <begin position="162"/>
        <end position="251"/>
    </location>
</feature>
<proteinExistence type="predicted"/>
<keyword evidence="3" id="KW-1185">Reference proteome</keyword>
<reference evidence="2 3" key="1">
    <citation type="journal article" date="2020" name="Nature">
        <title>Six reference-quality genomes reveal evolution of bat adaptations.</title>
        <authorList>
            <person name="Jebb D."/>
            <person name="Huang Z."/>
            <person name="Pippel M."/>
            <person name="Hughes G.M."/>
            <person name="Lavrichenko K."/>
            <person name="Devanna P."/>
            <person name="Winkler S."/>
            <person name="Jermiin L.S."/>
            <person name="Skirmuntt E.C."/>
            <person name="Katzourakis A."/>
            <person name="Burkitt-Gray L."/>
            <person name="Ray D.A."/>
            <person name="Sullivan K.A.M."/>
            <person name="Roscito J.G."/>
            <person name="Kirilenko B.M."/>
            <person name="Davalos L.M."/>
            <person name="Corthals A.P."/>
            <person name="Power M.L."/>
            <person name="Jones G."/>
            <person name="Ransome R.D."/>
            <person name="Dechmann D.K.N."/>
            <person name="Locatelli A.G."/>
            <person name="Puechmaille S.J."/>
            <person name="Fedrigo O."/>
            <person name="Jarvis E.D."/>
            <person name="Hiller M."/>
            <person name="Vernes S.C."/>
            <person name="Myers E.W."/>
            <person name="Teeling E.C."/>
        </authorList>
    </citation>
    <scope>NUCLEOTIDE SEQUENCE [LARGE SCALE GENOMIC DNA]</scope>
    <source>
        <strain evidence="2">MMyoMyo1</strain>
        <tissue evidence="2">Flight muscle</tissue>
    </source>
</reference>
<feature type="compositionally biased region" description="Polar residues" evidence="1">
    <location>
        <begin position="162"/>
        <end position="174"/>
    </location>
</feature>
<organism evidence="2 3">
    <name type="scientific">Myotis myotis</name>
    <name type="common">Greater mouse-eared bat</name>
    <name type="synonym">Vespertilio myotis</name>
    <dbReference type="NCBI Taxonomy" id="51298"/>
    <lineage>
        <taxon>Eukaryota</taxon>
        <taxon>Metazoa</taxon>
        <taxon>Chordata</taxon>
        <taxon>Craniata</taxon>
        <taxon>Vertebrata</taxon>
        <taxon>Euteleostomi</taxon>
        <taxon>Mammalia</taxon>
        <taxon>Eutheria</taxon>
        <taxon>Laurasiatheria</taxon>
        <taxon>Chiroptera</taxon>
        <taxon>Yangochiroptera</taxon>
        <taxon>Vespertilionidae</taxon>
        <taxon>Myotis</taxon>
    </lineage>
</organism>
<name>A0A7J7XH93_MYOMY</name>
<dbReference type="Proteomes" id="UP000527355">
    <property type="component" value="Unassembled WGS sequence"/>
</dbReference>
<dbReference type="AlphaFoldDB" id="A0A7J7XH93"/>
<evidence type="ECO:0000313" key="2">
    <source>
        <dbReference type="EMBL" id="KAF6348992.1"/>
    </source>
</evidence>
<evidence type="ECO:0000313" key="3">
    <source>
        <dbReference type="Proteomes" id="UP000527355"/>
    </source>
</evidence>
<accession>A0A7J7XH93</accession>
<evidence type="ECO:0000256" key="1">
    <source>
        <dbReference type="SAM" id="MobiDB-lite"/>
    </source>
</evidence>
<sequence length="251" mass="26231">MACRQRLGPTGLTSTRWRAHPATHVPPSLPAAVSIQHRRVGHPTQLLGQTGCTSLGPIPQRAGSCSRPGLASGPWGPLIGALRCRWPVPPALCMARGPQPRTAARGCRAHLAPLWAQLLDRLSLSFLLCEMGENSTCLWAPSQPSPCDRRTDGRLPAQGRWQESQAPNPLQTRSGHALPASSARCFPADLRPLTRRTGPPGGREQGPSAAGQVPSPSPAAARGLQLRAPSSPGGDGARGAEVMGGPSAARS</sequence>
<dbReference type="EMBL" id="JABWUV010000006">
    <property type="protein sequence ID" value="KAF6348992.1"/>
    <property type="molecule type" value="Genomic_DNA"/>
</dbReference>
<protein>
    <submittedName>
        <fullName evidence="2">Uncharacterized protein</fullName>
    </submittedName>
</protein>
<comment type="caution">
    <text evidence="2">The sequence shown here is derived from an EMBL/GenBank/DDBJ whole genome shotgun (WGS) entry which is preliminary data.</text>
</comment>
<gene>
    <name evidence="2" type="ORF">mMyoMyo1_011582</name>
</gene>